<proteinExistence type="inferred from homology"/>
<dbReference type="Gene3D" id="3.40.50.1820">
    <property type="entry name" value="alpha/beta hydrolase"/>
    <property type="match status" value="1"/>
</dbReference>
<dbReference type="Gene3D" id="1.20.1440.110">
    <property type="entry name" value="acylaminoacyl peptidase"/>
    <property type="match status" value="1"/>
</dbReference>
<dbReference type="PANTHER" id="PTHR22946">
    <property type="entry name" value="DIENELACTONE HYDROLASE DOMAIN-CONTAINING PROTEIN-RELATED"/>
    <property type="match status" value="1"/>
</dbReference>
<dbReference type="SUPFAM" id="SSF53474">
    <property type="entry name" value="alpha/beta-Hydrolases"/>
    <property type="match status" value="1"/>
</dbReference>
<comment type="caution">
    <text evidence="3">The sequence shown here is derived from an EMBL/GenBank/DDBJ whole genome shotgun (WGS) entry which is preliminary data.</text>
</comment>
<comment type="similarity">
    <text evidence="1">Belongs to the AB hydrolase superfamily.</text>
</comment>
<dbReference type="EMBL" id="JAERRJ010000014">
    <property type="protein sequence ID" value="MBL1079017.1"/>
    <property type="molecule type" value="Genomic_DNA"/>
</dbReference>
<evidence type="ECO:0000313" key="3">
    <source>
        <dbReference type="EMBL" id="MBL1079017.1"/>
    </source>
</evidence>
<protein>
    <submittedName>
        <fullName evidence="3">Alpha/beta fold hydrolase</fullName>
    </submittedName>
</protein>
<gene>
    <name evidence="3" type="ORF">JK358_31900</name>
</gene>
<dbReference type="GO" id="GO:0016787">
    <property type="term" value="F:hydrolase activity"/>
    <property type="evidence" value="ECO:0007669"/>
    <property type="project" value="UniProtKB-KW"/>
</dbReference>
<organism evidence="3 4">
    <name type="scientific">Nocardia acididurans</name>
    <dbReference type="NCBI Taxonomy" id="2802282"/>
    <lineage>
        <taxon>Bacteria</taxon>
        <taxon>Bacillati</taxon>
        <taxon>Actinomycetota</taxon>
        <taxon>Actinomycetes</taxon>
        <taxon>Mycobacteriales</taxon>
        <taxon>Nocardiaceae</taxon>
        <taxon>Nocardia</taxon>
    </lineage>
</organism>
<dbReference type="RefSeq" id="WP_201954904.1">
    <property type="nucleotide sequence ID" value="NZ_JAERRJ010000014.1"/>
</dbReference>
<keyword evidence="2 3" id="KW-0378">Hydrolase</keyword>
<evidence type="ECO:0000256" key="1">
    <source>
        <dbReference type="ARBA" id="ARBA00008645"/>
    </source>
</evidence>
<evidence type="ECO:0000313" key="4">
    <source>
        <dbReference type="Proteomes" id="UP000602198"/>
    </source>
</evidence>
<dbReference type="InterPro" id="IPR029058">
    <property type="entry name" value="AB_hydrolase_fold"/>
</dbReference>
<keyword evidence="4" id="KW-1185">Reference proteome</keyword>
<sequence length="400" mass="44442">MKFLFDDESFSFETLRAAGFACYGGAELGEVVSTASRITDDDETSWLREWEATARRVHAIGAECAAAGRRVSAREALLRASNYYRTAEFYLRDDPANDPRARELSQLSRETFAQAAELMDRPVRRVEIPYEGTTLPGYLYLVDDSGTPRPTVIFTSGFDSTLEESYFALAAGALARGYQVLAFDGPGQGAVIRDQGLTFRPDWEAVITPVVDFARTRPEIDPSRISLYGYSLGGYLTARAAAFEPRLSALVLNDGLFDYHAAHVRVMPTFLTEWIDAGRDKDADQVTGLLMAVDTATRWALRNGMWTFGAHSPADYIRRTAAYTLAGVAQRIACPTLVLDAENDQFFRGEAPRVFEALTCEKEIVTGTEYEGAGEHCHMGAMLLTHQRVFDWLDRVTERG</sequence>
<dbReference type="Pfam" id="PF06500">
    <property type="entry name" value="FrsA-like"/>
    <property type="match status" value="1"/>
</dbReference>
<dbReference type="Proteomes" id="UP000602198">
    <property type="component" value="Unassembled WGS sequence"/>
</dbReference>
<dbReference type="InterPro" id="IPR050261">
    <property type="entry name" value="FrsA_esterase"/>
</dbReference>
<reference evidence="3 4" key="1">
    <citation type="submission" date="2021-01" db="EMBL/GenBank/DDBJ databases">
        <title>WGS of actinomycetes isolated from Thailand.</title>
        <authorList>
            <person name="Thawai C."/>
        </authorList>
    </citation>
    <scope>NUCLEOTIDE SEQUENCE [LARGE SCALE GENOMIC DNA]</scope>
    <source>
        <strain evidence="3 4">LPG 2</strain>
    </source>
</reference>
<accession>A0ABS1MEE9</accession>
<name>A0ABS1MEE9_9NOCA</name>
<evidence type="ECO:0000256" key="2">
    <source>
        <dbReference type="ARBA" id="ARBA00022801"/>
    </source>
</evidence>
<dbReference type="InterPro" id="IPR010520">
    <property type="entry name" value="FrsA-like"/>
</dbReference>
<dbReference type="PANTHER" id="PTHR22946:SF12">
    <property type="entry name" value="CONIDIAL PIGMENT BIOSYNTHESIS PROTEIN AYG1 (AFU_ORTHOLOGUE AFUA_2G17550)"/>
    <property type="match status" value="1"/>
</dbReference>